<organism evidence="1 2">
    <name type="scientific">Hirundo rustica rustica</name>
    <dbReference type="NCBI Taxonomy" id="333673"/>
    <lineage>
        <taxon>Eukaryota</taxon>
        <taxon>Metazoa</taxon>
        <taxon>Chordata</taxon>
        <taxon>Craniata</taxon>
        <taxon>Vertebrata</taxon>
        <taxon>Euteleostomi</taxon>
        <taxon>Archelosauria</taxon>
        <taxon>Archosauria</taxon>
        <taxon>Dinosauria</taxon>
        <taxon>Saurischia</taxon>
        <taxon>Theropoda</taxon>
        <taxon>Coelurosauria</taxon>
        <taxon>Aves</taxon>
        <taxon>Neognathae</taxon>
        <taxon>Neoaves</taxon>
        <taxon>Telluraves</taxon>
        <taxon>Australaves</taxon>
        <taxon>Passeriformes</taxon>
        <taxon>Sylvioidea</taxon>
        <taxon>Hirundinidae</taxon>
        <taxon>Hirundo</taxon>
    </lineage>
</organism>
<dbReference type="AlphaFoldDB" id="A0A3M0KGQ3"/>
<dbReference type="EMBL" id="QRBI01000108">
    <property type="protein sequence ID" value="RMC11771.1"/>
    <property type="molecule type" value="Genomic_DNA"/>
</dbReference>
<proteinExistence type="predicted"/>
<evidence type="ECO:0000313" key="1">
    <source>
        <dbReference type="EMBL" id="RMC11771.1"/>
    </source>
</evidence>
<comment type="caution">
    <text evidence="1">The sequence shown here is derived from an EMBL/GenBank/DDBJ whole genome shotgun (WGS) entry which is preliminary data.</text>
</comment>
<evidence type="ECO:0000313" key="2">
    <source>
        <dbReference type="Proteomes" id="UP000269221"/>
    </source>
</evidence>
<dbReference type="Proteomes" id="UP000269221">
    <property type="component" value="Unassembled WGS sequence"/>
</dbReference>
<accession>A0A3M0KGQ3</accession>
<reference evidence="1 2" key="1">
    <citation type="submission" date="2018-07" db="EMBL/GenBank/DDBJ databases">
        <title>A high quality draft genome assembly of the barn swallow (H. rustica rustica).</title>
        <authorList>
            <person name="Formenti G."/>
            <person name="Chiara M."/>
            <person name="Poveda L."/>
            <person name="Francoijs K.-J."/>
            <person name="Bonisoli-Alquati A."/>
            <person name="Canova L."/>
            <person name="Gianfranceschi L."/>
            <person name="Horner D.S."/>
            <person name="Saino N."/>
        </authorList>
    </citation>
    <scope>NUCLEOTIDE SEQUENCE [LARGE SCALE GENOMIC DNA]</scope>
    <source>
        <strain evidence="1">Chelidonia</strain>
        <tissue evidence="1">Blood</tissue>
    </source>
</reference>
<gene>
    <name evidence="1" type="ORF">DUI87_11896</name>
</gene>
<protein>
    <submittedName>
        <fullName evidence="1">Uncharacterized protein</fullName>
    </submittedName>
</protein>
<keyword evidence="2" id="KW-1185">Reference proteome</keyword>
<name>A0A3M0KGQ3_HIRRU</name>
<sequence length="121" mass="13218">MLDIKTFSLRRKLVDSRVLMGFSRVPEPGCGVPGPPLLAAILRHSSPSLELQDLTLGLVDPHTIVLSSPINSAQVSLQSPPALEQIQTPTQLGVICKCIEHVLKPHALIINKDAKRELHQH</sequence>
<dbReference type="OrthoDB" id="10545369at2759"/>